<dbReference type="EMBL" id="JAGXFD010000001">
    <property type="protein sequence ID" value="MBZ9566445.1"/>
    <property type="molecule type" value="Genomic_DNA"/>
</dbReference>
<evidence type="ECO:0000256" key="4">
    <source>
        <dbReference type="ARBA" id="ARBA00005533"/>
    </source>
</evidence>
<dbReference type="SMART" id="SM00990">
    <property type="entry name" value="VRR_NUC"/>
    <property type="match status" value="1"/>
</dbReference>
<dbReference type="RefSeq" id="WP_224420141.1">
    <property type="nucleotide sequence ID" value="NZ_JAGXFD010000001.1"/>
</dbReference>
<keyword evidence="7" id="KW-0479">Metal-binding</keyword>
<keyword evidence="9" id="KW-0460">Magnesium</keyword>
<evidence type="ECO:0000256" key="10">
    <source>
        <dbReference type="ARBA" id="ARBA00023211"/>
    </source>
</evidence>
<dbReference type="InterPro" id="IPR011856">
    <property type="entry name" value="tRNA_endonuc-like_dom_sf"/>
</dbReference>
<feature type="domain" description="VRR-NUC" evidence="11">
    <location>
        <begin position="430"/>
        <end position="544"/>
    </location>
</feature>
<evidence type="ECO:0000313" key="12">
    <source>
        <dbReference type="EMBL" id="MBZ9566445.1"/>
    </source>
</evidence>
<evidence type="ECO:0000256" key="9">
    <source>
        <dbReference type="ARBA" id="ARBA00022842"/>
    </source>
</evidence>
<dbReference type="EC" id="3.1.4.1" evidence="5"/>
<gene>
    <name evidence="12" type="ORF">KGQ91_01895</name>
</gene>
<evidence type="ECO:0000256" key="6">
    <source>
        <dbReference type="ARBA" id="ARBA00022722"/>
    </source>
</evidence>
<evidence type="ECO:0000256" key="8">
    <source>
        <dbReference type="ARBA" id="ARBA00022801"/>
    </source>
</evidence>
<comment type="cofactor">
    <cofactor evidence="2">
        <name>Mn(2+)</name>
        <dbReference type="ChEBI" id="CHEBI:29035"/>
    </cofactor>
</comment>
<dbReference type="Pfam" id="PF08774">
    <property type="entry name" value="VRR_NUC"/>
    <property type="match status" value="1"/>
</dbReference>
<dbReference type="PANTHER" id="PTHR15749:SF4">
    <property type="entry name" value="FANCONI-ASSOCIATED NUCLEASE 1"/>
    <property type="match status" value="1"/>
</dbReference>
<dbReference type="PANTHER" id="PTHR15749">
    <property type="entry name" value="FANCONI-ASSOCIATED NUCLEASE 1"/>
    <property type="match status" value="1"/>
</dbReference>
<keyword evidence="10" id="KW-0464">Manganese</keyword>
<dbReference type="Pfam" id="PF18081">
    <property type="entry name" value="FANC_SAP"/>
    <property type="match status" value="1"/>
</dbReference>
<comment type="cofactor">
    <cofactor evidence="3">
        <name>Mg(2+)</name>
        <dbReference type="ChEBI" id="CHEBI:18420"/>
    </cofactor>
</comment>
<keyword evidence="8" id="KW-0378">Hydrolase</keyword>
<dbReference type="InterPro" id="IPR014883">
    <property type="entry name" value="VRR_NUC"/>
</dbReference>
<comment type="similarity">
    <text evidence="4">Belongs to the FAN1 family.</text>
</comment>
<comment type="caution">
    <text evidence="12">The sequence shown here is derived from an EMBL/GenBank/DDBJ whole genome shotgun (WGS) entry which is preliminary data.</text>
</comment>
<evidence type="ECO:0000256" key="1">
    <source>
        <dbReference type="ARBA" id="ARBA00000983"/>
    </source>
</evidence>
<comment type="catalytic activity">
    <reaction evidence="1">
        <text>Hydrolytically removes 5'-nucleotides successively from the 3'-hydroxy termini of 3'-hydroxy-terminated oligonucleotides.</text>
        <dbReference type="EC" id="3.1.4.1"/>
    </reaction>
</comment>
<dbReference type="Pfam" id="PF21315">
    <property type="entry name" value="FAN1_HTH"/>
    <property type="match status" value="1"/>
</dbReference>
<evidence type="ECO:0000256" key="3">
    <source>
        <dbReference type="ARBA" id="ARBA00001946"/>
    </source>
</evidence>
<evidence type="ECO:0000313" key="13">
    <source>
        <dbReference type="Proteomes" id="UP001319883"/>
    </source>
</evidence>
<name>A0ABS7WVP8_9GAMM</name>
<evidence type="ECO:0000259" key="11">
    <source>
        <dbReference type="SMART" id="SM00990"/>
    </source>
</evidence>
<dbReference type="InterPro" id="IPR033315">
    <property type="entry name" value="Fan1-like"/>
</dbReference>
<accession>A0ABS7WVP8</accession>
<dbReference type="Gene3D" id="3.40.1350.10">
    <property type="match status" value="1"/>
</dbReference>
<sequence>MVRPTLDDPLYYLHNFRFVLDWLEQRYADLFDAAERDFLSRFPRLPVPAQALLVRMVMRKGRHFRAVTLDYAEIGPAATAVAPLLARGWVSAEAALSLEELFALLPRAELARLFAEPLAAAGLRRARKAQWLAALSEGFAEPRPPRDWGLDAGAIYTLELDALCERLRLMFFGNLRQDWSTFVLAELGRARYETVAFPPEARAFAGRADVDTYLQLQRCRERLEAGEAVATLRAEVPPRQARPWLEARRAKLLYRLGRDAERGGELAEAEALYAESTHPEARCRRLRVLERSAWHERALALAEAIAADPRGDIERRQARRIQTRLHRRLGRAPLPAAAAPAVATHTLELAPGPGRVEWTVREHLAAPEAPVHYVENGLIPGLFGLLCWEAIFAPLPGAFFHPFQRGPADLAQGDFRARRAALFEACLARLDDGTYRDAIRRHHRDKAGLQSPFVDWALLDGTLLERALACLPAAHLRLCFERLLQDPVAHRAGLPDLIQFWPDERRYRMLEVKGPGDRLQDNQRHWLEFFARHDLPAAVCHVRWRDMAS</sequence>
<reference evidence="12 13" key="1">
    <citation type="submission" date="2021-05" db="EMBL/GenBank/DDBJ databases">
        <title>Petroleum and Energy Research Collection (APPE): ex situ preservation of microbial diversity associated with the oil industry and exploitation of its biotechnological potential.</title>
        <authorList>
            <person name="Paixao C.T.M."/>
            <person name="Gomes M.B."/>
            <person name="Oliveira V.M."/>
        </authorList>
    </citation>
    <scope>NUCLEOTIDE SEQUENCE [LARGE SCALE GENOMIC DNA]</scope>
    <source>
        <strain evidence="12 13">LIT2</strain>
    </source>
</reference>
<evidence type="ECO:0000256" key="5">
    <source>
        <dbReference type="ARBA" id="ARBA00012029"/>
    </source>
</evidence>
<proteinExistence type="inferred from homology"/>
<dbReference type="InterPro" id="IPR040603">
    <property type="entry name" value="FAN1_SAP_bact"/>
</dbReference>
<evidence type="ECO:0000256" key="7">
    <source>
        <dbReference type="ARBA" id="ARBA00022723"/>
    </source>
</evidence>
<dbReference type="Proteomes" id="UP001319883">
    <property type="component" value="Unassembled WGS sequence"/>
</dbReference>
<keyword evidence="13" id="KW-1185">Reference proteome</keyword>
<protein>
    <recommendedName>
        <fullName evidence="5">phosphodiesterase I</fullName>
        <ecNumber evidence="5">3.1.4.1</ecNumber>
    </recommendedName>
</protein>
<evidence type="ECO:0000256" key="2">
    <source>
        <dbReference type="ARBA" id="ARBA00001936"/>
    </source>
</evidence>
<organism evidence="12 13">
    <name type="scientific">Modicisalibacter tunisiensis</name>
    <dbReference type="NCBI Taxonomy" id="390637"/>
    <lineage>
        <taxon>Bacteria</taxon>
        <taxon>Pseudomonadati</taxon>
        <taxon>Pseudomonadota</taxon>
        <taxon>Gammaproteobacteria</taxon>
        <taxon>Oceanospirillales</taxon>
        <taxon>Halomonadaceae</taxon>
        <taxon>Modicisalibacter</taxon>
    </lineage>
</organism>
<dbReference type="InterPro" id="IPR049125">
    <property type="entry name" value="FAN1-like_WH"/>
</dbReference>
<keyword evidence="6" id="KW-0540">Nuclease</keyword>